<dbReference type="EC" id="3.1.1.11" evidence="7"/>
<dbReference type="GO" id="GO:0004857">
    <property type="term" value="F:enzyme inhibitor activity"/>
    <property type="evidence" value="ECO:0007669"/>
    <property type="project" value="InterPro"/>
</dbReference>
<evidence type="ECO:0000259" key="9">
    <source>
        <dbReference type="SMART" id="SM00856"/>
    </source>
</evidence>
<dbReference type="Pfam" id="PF04043">
    <property type="entry name" value="PMEI"/>
    <property type="match status" value="1"/>
</dbReference>
<feature type="active site" evidence="6">
    <location>
        <position position="432"/>
    </location>
</feature>
<dbReference type="SMART" id="SM00856">
    <property type="entry name" value="PMEI"/>
    <property type="match status" value="1"/>
</dbReference>
<dbReference type="PANTHER" id="PTHR31707">
    <property type="entry name" value="PECTINESTERASE"/>
    <property type="match status" value="1"/>
</dbReference>
<evidence type="ECO:0000256" key="7">
    <source>
        <dbReference type="RuleBase" id="RU000589"/>
    </source>
</evidence>
<evidence type="ECO:0000313" key="11">
    <source>
        <dbReference type="Proteomes" id="UP001279734"/>
    </source>
</evidence>
<comment type="similarity">
    <text evidence="3">In the C-terminal section; belongs to the pectinesterase family.</text>
</comment>
<dbReference type="Pfam" id="PF01095">
    <property type="entry name" value="Pectinesterase"/>
    <property type="match status" value="1"/>
</dbReference>
<evidence type="ECO:0000256" key="5">
    <source>
        <dbReference type="ARBA" id="ARBA00023085"/>
    </source>
</evidence>
<feature type="region of interest" description="Disordered" evidence="8">
    <location>
        <begin position="1"/>
        <end position="63"/>
    </location>
</feature>
<evidence type="ECO:0000256" key="8">
    <source>
        <dbReference type="SAM" id="MobiDB-lite"/>
    </source>
</evidence>
<dbReference type="SUPFAM" id="SSF51126">
    <property type="entry name" value="Pectin lyase-like"/>
    <property type="match status" value="1"/>
</dbReference>
<dbReference type="GO" id="GO:0045490">
    <property type="term" value="P:pectin catabolic process"/>
    <property type="evidence" value="ECO:0007669"/>
    <property type="project" value="UniProtKB-UniRule"/>
</dbReference>
<dbReference type="GO" id="GO:0030599">
    <property type="term" value="F:pectinesterase activity"/>
    <property type="evidence" value="ECO:0007669"/>
    <property type="project" value="UniProtKB-UniRule"/>
</dbReference>
<feature type="compositionally biased region" description="Basic residues" evidence="8">
    <location>
        <begin position="7"/>
        <end position="19"/>
    </location>
</feature>
<comment type="caution">
    <text evidence="10">The sequence shown here is derived from an EMBL/GenBank/DDBJ whole genome shotgun (WGS) entry which is preliminary data.</text>
</comment>
<dbReference type="NCBIfam" id="TIGR01614">
    <property type="entry name" value="PME_inhib"/>
    <property type="match status" value="1"/>
</dbReference>
<gene>
    <name evidence="10" type="ORF">Nepgr_021538</name>
</gene>
<evidence type="ECO:0000256" key="2">
    <source>
        <dbReference type="ARBA" id="ARBA00006027"/>
    </source>
</evidence>
<evidence type="ECO:0000256" key="4">
    <source>
        <dbReference type="ARBA" id="ARBA00022801"/>
    </source>
</evidence>
<comment type="catalytic activity">
    <reaction evidence="7">
        <text>[(1-&gt;4)-alpha-D-galacturonosyl methyl ester](n) + n H2O = [(1-&gt;4)-alpha-D-galacturonosyl](n) + n methanol + n H(+)</text>
        <dbReference type="Rhea" id="RHEA:22380"/>
        <dbReference type="Rhea" id="RHEA-COMP:14570"/>
        <dbReference type="Rhea" id="RHEA-COMP:14573"/>
        <dbReference type="ChEBI" id="CHEBI:15377"/>
        <dbReference type="ChEBI" id="CHEBI:15378"/>
        <dbReference type="ChEBI" id="CHEBI:17790"/>
        <dbReference type="ChEBI" id="CHEBI:140522"/>
        <dbReference type="ChEBI" id="CHEBI:140523"/>
        <dbReference type="EC" id="3.1.1.11"/>
    </reaction>
</comment>
<comment type="similarity">
    <text evidence="2">In the N-terminal section; belongs to the PMEI family.</text>
</comment>
<dbReference type="InterPro" id="IPR012334">
    <property type="entry name" value="Pectin_lyas_fold"/>
</dbReference>
<evidence type="ECO:0000256" key="6">
    <source>
        <dbReference type="PROSITE-ProRule" id="PRU10040"/>
    </source>
</evidence>
<dbReference type="EMBL" id="BSYO01000021">
    <property type="protein sequence ID" value="GMH19697.1"/>
    <property type="molecule type" value="Genomic_DNA"/>
</dbReference>
<evidence type="ECO:0000256" key="3">
    <source>
        <dbReference type="ARBA" id="ARBA00007786"/>
    </source>
</evidence>
<proteinExistence type="inferred from homology"/>
<dbReference type="InterPro" id="IPR033131">
    <property type="entry name" value="Pectinesterase_Asp_AS"/>
</dbReference>
<evidence type="ECO:0000313" key="10">
    <source>
        <dbReference type="EMBL" id="GMH19697.1"/>
    </source>
</evidence>
<comment type="pathway">
    <text evidence="1 7">Glycan metabolism; pectin degradation; 2-dehydro-3-deoxy-D-gluconate from pectin: step 1/5.</text>
</comment>
<dbReference type="GO" id="GO:0042545">
    <property type="term" value="P:cell wall modification"/>
    <property type="evidence" value="ECO:0007669"/>
    <property type="project" value="UniProtKB-UniRule"/>
</dbReference>
<reference evidence="10" key="1">
    <citation type="submission" date="2023-05" db="EMBL/GenBank/DDBJ databases">
        <title>Nepenthes gracilis genome sequencing.</title>
        <authorList>
            <person name="Fukushima K."/>
        </authorList>
    </citation>
    <scope>NUCLEOTIDE SEQUENCE</scope>
    <source>
        <strain evidence="10">SING2019-196</strain>
    </source>
</reference>
<dbReference type="SUPFAM" id="SSF101148">
    <property type="entry name" value="Plant invertase/pectin methylesterase inhibitor"/>
    <property type="match status" value="1"/>
</dbReference>
<dbReference type="FunFam" id="2.160.20.10:FF:000001">
    <property type="entry name" value="Pectinesterase"/>
    <property type="match status" value="1"/>
</dbReference>
<dbReference type="Gene3D" id="1.20.140.40">
    <property type="entry name" value="Invertase/pectin methylesterase inhibitor family protein"/>
    <property type="match status" value="1"/>
</dbReference>
<name>A0AAD3T071_NEPGR</name>
<feature type="compositionally biased region" description="Gly residues" evidence="8">
    <location>
        <begin position="29"/>
        <end position="54"/>
    </location>
</feature>
<protein>
    <recommendedName>
        <fullName evidence="7">Pectinesterase</fullName>
        <ecNumber evidence="7">3.1.1.11</ecNumber>
    </recommendedName>
</protein>
<keyword evidence="11" id="KW-1185">Reference proteome</keyword>
<accession>A0AAD3T071</accession>
<dbReference type="Gene3D" id="2.160.20.10">
    <property type="entry name" value="Single-stranded right-handed beta-helix, Pectin lyase-like"/>
    <property type="match status" value="1"/>
</dbReference>
<dbReference type="InterPro" id="IPR006501">
    <property type="entry name" value="Pectinesterase_inhib_dom"/>
</dbReference>
<dbReference type="CDD" id="cd15798">
    <property type="entry name" value="PMEI-like_3"/>
    <property type="match status" value="1"/>
</dbReference>
<dbReference type="AlphaFoldDB" id="A0AAD3T071"/>
<feature type="domain" description="Pectinesterase inhibitor" evidence="9">
    <location>
        <begin position="60"/>
        <end position="223"/>
    </location>
</feature>
<keyword evidence="4 7" id="KW-0378">Hydrolase</keyword>
<keyword evidence="5 7" id="KW-0063">Aspartyl esterase</keyword>
<dbReference type="InterPro" id="IPR035513">
    <property type="entry name" value="Invertase/methylesterase_inhib"/>
</dbReference>
<evidence type="ECO:0000256" key="1">
    <source>
        <dbReference type="ARBA" id="ARBA00005184"/>
    </source>
</evidence>
<dbReference type="InterPro" id="IPR000070">
    <property type="entry name" value="Pectinesterase_cat"/>
</dbReference>
<dbReference type="InterPro" id="IPR011050">
    <property type="entry name" value="Pectin_lyase_fold/virulence"/>
</dbReference>
<organism evidence="10 11">
    <name type="scientific">Nepenthes gracilis</name>
    <name type="common">Slender pitcher plant</name>
    <dbReference type="NCBI Taxonomy" id="150966"/>
    <lineage>
        <taxon>Eukaryota</taxon>
        <taxon>Viridiplantae</taxon>
        <taxon>Streptophyta</taxon>
        <taxon>Embryophyta</taxon>
        <taxon>Tracheophyta</taxon>
        <taxon>Spermatophyta</taxon>
        <taxon>Magnoliopsida</taxon>
        <taxon>eudicotyledons</taxon>
        <taxon>Gunneridae</taxon>
        <taxon>Pentapetalae</taxon>
        <taxon>Caryophyllales</taxon>
        <taxon>Nepenthaceae</taxon>
        <taxon>Nepenthes</taxon>
    </lineage>
</organism>
<dbReference type="Proteomes" id="UP001279734">
    <property type="component" value="Unassembled WGS sequence"/>
</dbReference>
<sequence length="596" mass="64398">MSETQTHHNRTRPRLRNPKPKPLDAVVRAGGGPAAGGSRGRRGSGGDIQRGNSGGSRSPKPTKAITRVCSRAQYPSLCVDSLVGFPGALAADEGQLVHISVKMTLHRVGRALDSSSEIINWKMDPLGRSAYDDCLELLDDSVDLLTRSLFSVPTASAAEDGGGGVGGNGQVATADDVITWLSAALTNQDTCAEGFLGVSGPVKDQMAETLKDLPALASNCLAIYAANNGGGDSDFAGIPIHNRRRRLLGSQPESDASGFPEWLSRGERILLATPSAQIQADVTVAADGSGTVKTIAEAIKMAPDNSDRRFIIHVKVGRYEEDNLKIGRKKKNVWLVGDGSNQTVITGRKSVGGENITTFHTASFAASGTGFVAKDITFENESGPEKHQAVALRIGADHAVVYRSEIRGYQDTLYVHSLRQFFRECDIYGTVDFIFGNAAVVFQKCKMYARKPMAQQKNTITAQNRKDPNQNTGISIHDCQIQPTLDLEPLKLSIPTYLGRPWKVYSRVVYMMSYIGDHVDPRGWLEWNASSPVDKLYYGEYMNYGPRAAVGERVKWPGVHSIMAISEANKFTVAQFIFGSAWLTSTGVAFQAGLSG</sequence>
<dbReference type="PROSITE" id="PS00503">
    <property type="entry name" value="PECTINESTERASE_2"/>
    <property type="match status" value="1"/>
</dbReference>